<comment type="caution">
    <text evidence="4">The sequence shown here is derived from an EMBL/GenBank/DDBJ whole genome shotgun (WGS) entry which is preliminary data.</text>
</comment>
<feature type="modified residue" description="Phosphohistidine" evidence="2">
    <location>
        <position position="64"/>
    </location>
</feature>
<dbReference type="SUPFAM" id="SSF47226">
    <property type="entry name" value="Histidine-containing phosphotransfer domain, HPT domain"/>
    <property type="match status" value="1"/>
</dbReference>
<dbReference type="Pfam" id="PF01627">
    <property type="entry name" value="Hpt"/>
    <property type="match status" value="1"/>
</dbReference>
<keyword evidence="5" id="KW-1185">Reference proteome</keyword>
<reference evidence="4 5" key="1">
    <citation type="submission" date="2018-04" db="EMBL/GenBank/DDBJ databases">
        <title>Massilia violaceinigra sp. nov., a novel purple-pigmented bacterium isolated from Tianshan glacier, Xinjiang, China.</title>
        <authorList>
            <person name="Wang H."/>
        </authorList>
    </citation>
    <scope>NUCLEOTIDE SEQUENCE [LARGE SCALE GENOMIC DNA]</scope>
    <source>
        <strain evidence="4 5">B448-2</strain>
    </source>
</reference>
<dbReference type="GO" id="GO:0004672">
    <property type="term" value="F:protein kinase activity"/>
    <property type="evidence" value="ECO:0007669"/>
    <property type="project" value="UniProtKB-ARBA"/>
</dbReference>
<dbReference type="AlphaFoldDB" id="A0A2U2HJV2"/>
<feature type="non-terminal residue" evidence="4">
    <location>
        <position position="94"/>
    </location>
</feature>
<evidence type="ECO:0000313" key="4">
    <source>
        <dbReference type="EMBL" id="PWF47742.1"/>
    </source>
</evidence>
<dbReference type="InterPro" id="IPR008207">
    <property type="entry name" value="Sig_transdc_His_kin_Hpt_dom"/>
</dbReference>
<keyword evidence="2" id="KW-0597">Phosphoprotein</keyword>
<protein>
    <recommendedName>
        <fullName evidence="3">HPt domain-containing protein</fullName>
    </recommendedName>
</protein>
<dbReference type="InterPro" id="IPR036641">
    <property type="entry name" value="HPT_dom_sf"/>
</dbReference>
<feature type="domain" description="HPt" evidence="3">
    <location>
        <begin position="25"/>
        <end position="94"/>
    </location>
</feature>
<dbReference type="Proteomes" id="UP000241421">
    <property type="component" value="Unassembled WGS sequence"/>
</dbReference>
<evidence type="ECO:0000256" key="2">
    <source>
        <dbReference type="PROSITE-ProRule" id="PRU00110"/>
    </source>
</evidence>
<dbReference type="PROSITE" id="PS50894">
    <property type="entry name" value="HPT"/>
    <property type="match status" value="1"/>
</dbReference>
<evidence type="ECO:0000259" key="3">
    <source>
        <dbReference type="PROSITE" id="PS50894"/>
    </source>
</evidence>
<dbReference type="GO" id="GO:0000160">
    <property type="term" value="P:phosphorelay signal transduction system"/>
    <property type="evidence" value="ECO:0007669"/>
    <property type="project" value="UniProtKB-KW"/>
</dbReference>
<organism evidence="4 5">
    <name type="scientific">Massilia glaciei</name>
    <dbReference type="NCBI Taxonomy" id="1524097"/>
    <lineage>
        <taxon>Bacteria</taxon>
        <taxon>Pseudomonadati</taxon>
        <taxon>Pseudomonadota</taxon>
        <taxon>Betaproteobacteria</taxon>
        <taxon>Burkholderiales</taxon>
        <taxon>Oxalobacteraceae</taxon>
        <taxon>Telluria group</taxon>
        <taxon>Massilia</taxon>
    </lineage>
</organism>
<evidence type="ECO:0000313" key="5">
    <source>
        <dbReference type="Proteomes" id="UP000241421"/>
    </source>
</evidence>
<accession>A0A2U2HJV2</accession>
<sequence length="94" mass="10248">MPAPRLPAHLPGIDLADGLRRCRDNAPLYHDLLVMFHRRFADAPAHLGQLCREARYDEAAVFTHTLRGTAANLGAHALGAATARLEQAVAGRRD</sequence>
<keyword evidence="1" id="KW-0902">Two-component regulatory system</keyword>
<name>A0A2U2HJV2_9BURK</name>
<evidence type="ECO:0000256" key="1">
    <source>
        <dbReference type="ARBA" id="ARBA00023012"/>
    </source>
</evidence>
<proteinExistence type="predicted"/>
<dbReference type="Gene3D" id="1.20.120.160">
    <property type="entry name" value="HPT domain"/>
    <property type="match status" value="1"/>
</dbReference>
<dbReference type="EMBL" id="PXWF02000232">
    <property type="protein sequence ID" value="PWF47742.1"/>
    <property type="molecule type" value="Genomic_DNA"/>
</dbReference>
<gene>
    <name evidence="4" type="ORF">C7C56_014090</name>
</gene>